<accession>A0A2S7WQC9</accession>
<evidence type="ECO:0000313" key="2">
    <source>
        <dbReference type="Proteomes" id="UP000238882"/>
    </source>
</evidence>
<sequence>MKYAYLTILFSICCNILFSQELSDIEKKYDFVEVWGLKNQSKKDFLTEIMSYPEGICQQSLVKMGIKEGNKIPIAFSNKILITLRDIPKYTSKGKIFMISENKLNQWKEFRGKFNKLGFYERQQISAFKNLSLTKNLSVIDSLFKSLDAEYKSYGINLDKAKIKESLIVYKRYVNQFSKQDVLSALYNADVTDSIQESAIFLAGNYLKNKNDLLDFLPLLLKKNSGVQPLITVFCNNYSGNINWNKNIELISKLVNNPNPFQSLLVLKILDKTGFSKESMKSLLSYEMQTMKDILKSKFLPKEQIYFLITFLNKYSDFPIETDRKALLKKIN</sequence>
<protein>
    <submittedName>
        <fullName evidence="1">Uncharacterized protein</fullName>
    </submittedName>
</protein>
<reference evidence="1 2" key="1">
    <citation type="submission" date="2016-12" db="EMBL/GenBank/DDBJ databases">
        <title>Trade-off between light-utilization and light-protection in marine flavobacteria.</title>
        <authorList>
            <person name="Kumagai Y."/>
            <person name="Yoshizawa S."/>
            <person name="Kogure K."/>
            <person name="Iwasaki W."/>
        </authorList>
    </citation>
    <scope>NUCLEOTIDE SEQUENCE [LARGE SCALE GENOMIC DNA]</scope>
    <source>
        <strain evidence="1 2">NBRC 108759</strain>
    </source>
</reference>
<dbReference type="Proteomes" id="UP000238882">
    <property type="component" value="Unassembled WGS sequence"/>
</dbReference>
<gene>
    <name evidence="1" type="ORF">BTO18_11845</name>
</gene>
<evidence type="ECO:0000313" key="1">
    <source>
        <dbReference type="EMBL" id="PQJ79825.1"/>
    </source>
</evidence>
<dbReference type="RefSeq" id="WP_105016420.1">
    <property type="nucleotide sequence ID" value="NZ_MSCN01000001.1"/>
</dbReference>
<name>A0A2S7WQC9_9FLAO</name>
<keyword evidence="2" id="KW-1185">Reference proteome</keyword>
<dbReference type="OrthoDB" id="9821649at2"/>
<dbReference type="AlphaFoldDB" id="A0A2S7WQC9"/>
<proteinExistence type="predicted"/>
<organism evidence="1 2">
    <name type="scientific">Polaribacter porphyrae</name>
    <dbReference type="NCBI Taxonomy" id="1137780"/>
    <lineage>
        <taxon>Bacteria</taxon>
        <taxon>Pseudomonadati</taxon>
        <taxon>Bacteroidota</taxon>
        <taxon>Flavobacteriia</taxon>
        <taxon>Flavobacteriales</taxon>
        <taxon>Flavobacteriaceae</taxon>
    </lineage>
</organism>
<dbReference type="EMBL" id="MSCN01000001">
    <property type="protein sequence ID" value="PQJ79825.1"/>
    <property type="molecule type" value="Genomic_DNA"/>
</dbReference>
<comment type="caution">
    <text evidence="1">The sequence shown here is derived from an EMBL/GenBank/DDBJ whole genome shotgun (WGS) entry which is preliminary data.</text>
</comment>